<dbReference type="InterPro" id="IPR001507">
    <property type="entry name" value="ZP_dom"/>
</dbReference>
<evidence type="ECO:0000313" key="5">
    <source>
        <dbReference type="EMBL" id="CAH3191322.1"/>
    </source>
</evidence>
<keyword evidence="3" id="KW-0472">Membrane</keyword>
<organism evidence="5 6">
    <name type="scientific">Porites evermanni</name>
    <dbReference type="NCBI Taxonomy" id="104178"/>
    <lineage>
        <taxon>Eukaryota</taxon>
        <taxon>Metazoa</taxon>
        <taxon>Cnidaria</taxon>
        <taxon>Anthozoa</taxon>
        <taxon>Hexacorallia</taxon>
        <taxon>Scleractinia</taxon>
        <taxon>Fungiina</taxon>
        <taxon>Poritidae</taxon>
        <taxon>Porites</taxon>
    </lineage>
</organism>
<dbReference type="Proteomes" id="UP001159427">
    <property type="component" value="Unassembled WGS sequence"/>
</dbReference>
<dbReference type="Pfam" id="PF00100">
    <property type="entry name" value="Zona_pellucida"/>
    <property type="match status" value="1"/>
</dbReference>
<evidence type="ECO:0000256" key="3">
    <source>
        <dbReference type="SAM" id="Phobius"/>
    </source>
</evidence>
<gene>
    <name evidence="5" type="ORF">PEVE_00021623</name>
</gene>
<keyword evidence="3" id="KW-1133">Transmembrane helix</keyword>
<protein>
    <recommendedName>
        <fullName evidence="4">ZP domain-containing protein</fullName>
    </recommendedName>
</protein>
<proteinExistence type="predicted"/>
<dbReference type="SMART" id="SM00241">
    <property type="entry name" value="ZP"/>
    <property type="match status" value="1"/>
</dbReference>
<dbReference type="Gene3D" id="2.60.40.4100">
    <property type="entry name" value="Zona pellucida, ZP-C domain"/>
    <property type="match status" value="1"/>
</dbReference>
<dbReference type="PANTHER" id="PTHR14002">
    <property type="entry name" value="ENDOGLIN/TGF-BETA RECEPTOR TYPE III"/>
    <property type="match status" value="1"/>
</dbReference>
<dbReference type="InterPro" id="IPR042235">
    <property type="entry name" value="ZP-C_dom"/>
</dbReference>
<evidence type="ECO:0000259" key="4">
    <source>
        <dbReference type="PROSITE" id="PS51034"/>
    </source>
</evidence>
<comment type="caution">
    <text evidence="5">The sequence shown here is derived from an EMBL/GenBank/DDBJ whole genome shotgun (WGS) entry which is preliminary data.</text>
</comment>
<dbReference type="EMBL" id="CALNXI010002897">
    <property type="protein sequence ID" value="CAH3191322.1"/>
    <property type="molecule type" value="Genomic_DNA"/>
</dbReference>
<keyword evidence="2" id="KW-1015">Disulfide bond</keyword>
<evidence type="ECO:0000256" key="1">
    <source>
        <dbReference type="ARBA" id="ARBA00022729"/>
    </source>
</evidence>
<evidence type="ECO:0000256" key="2">
    <source>
        <dbReference type="ARBA" id="ARBA00023157"/>
    </source>
</evidence>
<dbReference type="PROSITE" id="PS51034">
    <property type="entry name" value="ZP_2"/>
    <property type="match status" value="1"/>
</dbReference>
<keyword evidence="1" id="KW-0732">Signal</keyword>
<dbReference type="PANTHER" id="PTHR14002:SF43">
    <property type="entry name" value="DELTA-LIKE PROTEIN"/>
    <property type="match status" value="1"/>
</dbReference>
<name>A0ABN8SIE9_9CNID</name>
<keyword evidence="3" id="KW-0812">Transmembrane</keyword>
<sequence>MIVTLEYAPIVKIDLDKVTLKDDDCPLSEYGSLNNTHLMMNTPLDSCKTNYTAEGDTITYQNSLIVKSRDEGGEDSEGISREFTTEFIFTCSYPSSALVSVVNFSPREKVIYTKTVEYGNFTYMMDMYETDQYETPYDSYPVNLNLNDPMYLQVKVVSNDSQLVIIPVKCWATPEPDPEASDSYTFIKDGCNSDDTLEFDYDQNAVQRFTLDAFYFPAYTGPDDLVYLHCDVQSCRKNDSDSRCAEGCVNNEIMKRKRRDLLSNSLQQTISVGPVIRNDQSDKLESHNAAESQSLPVFAIVAGVLALAVVVLAVALVMLYKRYTNTHNVAESV</sequence>
<reference evidence="5 6" key="1">
    <citation type="submission" date="2022-05" db="EMBL/GenBank/DDBJ databases">
        <authorList>
            <consortium name="Genoscope - CEA"/>
            <person name="William W."/>
        </authorList>
    </citation>
    <scope>NUCLEOTIDE SEQUENCE [LARGE SCALE GENOMIC DNA]</scope>
</reference>
<keyword evidence="6" id="KW-1185">Reference proteome</keyword>
<dbReference type="InterPro" id="IPR055355">
    <property type="entry name" value="ZP-C"/>
</dbReference>
<dbReference type="Gene3D" id="2.60.40.3210">
    <property type="entry name" value="Zona pellucida, ZP-N domain"/>
    <property type="match status" value="1"/>
</dbReference>
<dbReference type="Pfam" id="PF23344">
    <property type="entry name" value="ZP-N"/>
    <property type="match status" value="1"/>
</dbReference>
<feature type="transmembrane region" description="Helical" evidence="3">
    <location>
        <begin position="295"/>
        <end position="320"/>
    </location>
</feature>
<evidence type="ECO:0000313" key="6">
    <source>
        <dbReference type="Proteomes" id="UP001159427"/>
    </source>
</evidence>
<feature type="domain" description="ZP" evidence="4">
    <location>
        <begin position="1"/>
        <end position="251"/>
    </location>
</feature>
<accession>A0ABN8SIE9</accession>
<dbReference type="InterPro" id="IPR055356">
    <property type="entry name" value="ZP-N"/>
</dbReference>